<dbReference type="Gene3D" id="3.40.50.2300">
    <property type="match status" value="1"/>
</dbReference>
<dbReference type="PROSITE" id="PS50930">
    <property type="entry name" value="HTH_LYTTR"/>
    <property type="match status" value="1"/>
</dbReference>
<evidence type="ECO:0000259" key="2">
    <source>
        <dbReference type="PROSITE" id="PS50110"/>
    </source>
</evidence>
<reference evidence="4 5" key="1">
    <citation type="submission" date="2021-07" db="EMBL/GenBank/DDBJ databases">
        <title>Flavobacterium WSW3-B6 sp.nov, isolated from seaweed.</title>
        <authorList>
            <person name="Muhammad N."/>
            <person name="Ho H."/>
            <person name="Lee Y.-J."/>
            <person name="Nguyen T."/>
            <person name="Ho J."/>
            <person name="Kim S.-G."/>
        </authorList>
    </citation>
    <scope>NUCLEOTIDE SEQUENCE [LARGE SCALE GENOMIC DNA]</scope>
    <source>
        <strain evidence="4 5">WSW3-B6</strain>
    </source>
</reference>
<proteinExistence type="predicted"/>
<dbReference type="GO" id="GO:0003677">
    <property type="term" value="F:DNA binding"/>
    <property type="evidence" value="ECO:0007669"/>
    <property type="project" value="UniProtKB-KW"/>
</dbReference>
<dbReference type="SUPFAM" id="SSF52172">
    <property type="entry name" value="CheY-like"/>
    <property type="match status" value="1"/>
</dbReference>
<dbReference type="Pfam" id="PF04397">
    <property type="entry name" value="LytTR"/>
    <property type="match status" value="1"/>
</dbReference>
<dbReference type="PANTHER" id="PTHR37299">
    <property type="entry name" value="TRANSCRIPTIONAL REGULATOR-RELATED"/>
    <property type="match status" value="1"/>
</dbReference>
<keyword evidence="4" id="KW-0238">DNA-binding</keyword>
<dbReference type="SMART" id="SM00448">
    <property type="entry name" value="REC"/>
    <property type="match status" value="1"/>
</dbReference>
<dbReference type="EMBL" id="CP080429">
    <property type="protein sequence ID" value="QYJ68065.1"/>
    <property type="molecule type" value="Genomic_DNA"/>
</dbReference>
<sequence>MKLNCVVVDDSTIHRITIAKLANEHPDLDLVGDFSNASETRKCILNKTVDLIFLDIEMPVQSGFDLLDGLKTRPQIVFVSAKSDYALRAFDYAAIDYLHKPIKKDRFNKAVEKAIELHQMKKETPEDEGEFIFVKSNLKNLKLYIGRIKWVEALGDYIKIITEDGTHLVLSTMKAFETQLPSDNFLRVHKSFIINISKVERFNSRFAEIGSTQIPLSRNRKEDLAKAVNKASQSQ</sequence>
<keyword evidence="5" id="KW-1185">Reference proteome</keyword>
<dbReference type="PROSITE" id="PS50110">
    <property type="entry name" value="RESPONSE_REGULATORY"/>
    <property type="match status" value="1"/>
</dbReference>
<feature type="domain" description="HTH LytTR-type" evidence="3">
    <location>
        <begin position="145"/>
        <end position="230"/>
    </location>
</feature>
<evidence type="ECO:0000313" key="4">
    <source>
        <dbReference type="EMBL" id="QYJ68065.1"/>
    </source>
</evidence>
<dbReference type="InterPro" id="IPR046947">
    <property type="entry name" value="LytR-like"/>
</dbReference>
<dbReference type="PANTHER" id="PTHR37299:SF1">
    <property type="entry name" value="STAGE 0 SPORULATION PROTEIN A HOMOLOG"/>
    <property type="match status" value="1"/>
</dbReference>
<dbReference type="SMART" id="SM00850">
    <property type="entry name" value="LytTR"/>
    <property type="match status" value="1"/>
</dbReference>
<accession>A0ABX8VB76</accession>
<dbReference type="InterPro" id="IPR007492">
    <property type="entry name" value="LytTR_DNA-bd_dom"/>
</dbReference>
<evidence type="ECO:0000313" key="5">
    <source>
        <dbReference type="Proteomes" id="UP000825381"/>
    </source>
</evidence>
<dbReference type="InterPro" id="IPR001789">
    <property type="entry name" value="Sig_transdc_resp-reg_receiver"/>
</dbReference>
<dbReference type="Pfam" id="PF00072">
    <property type="entry name" value="Response_reg"/>
    <property type="match status" value="1"/>
</dbReference>
<evidence type="ECO:0000256" key="1">
    <source>
        <dbReference type="PROSITE-ProRule" id="PRU00169"/>
    </source>
</evidence>
<dbReference type="Gene3D" id="2.40.50.1020">
    <property type="entry name" value="LytTr DNA-binding domain"/>
    <property type="match status" value="1"/>
</dbReference>
<evidence type="ECO:0000259" key="3">
    <source>
        <dbReference type="PROSITE" id="PS50930"/>
    </source>
</evidence>
<keyword evidence="1" id="KW-0597">Phosphoprotein</keyword>
<dbReference type="Proteomes" id="UP000825381">
    <property type="component" value="Chromosome"/>
</dbReference>
<name>A0ABX8VB76_9FLAO</name>
<gene>
    <name evidence="4" type="ORF">K1I41_11090</name>
</gene>
<organism evidence="4 5">
    <name type="scientific">Flavobacterium litorale</name>
    <dbReference type="NCBI Taxonomy" id="2856519"/>
    <lineage>
        <taxon>Bacteria</taxon>
        <taxon>Pseudomonadati</taxon>
        <taxon>Bacteroidota</taxon>
        <taxon>Flavobacteriia</taxon>
        <taxon>Flavobacteriales</taxon>
        <taxon>Flavobacteriaceae</taxon>
        <taxon>Flavobacterium</taxon>
    </lineage>
</organism>
<feature type="modified residue" description="4-aspartylphosphate" evidence="1">
    <location>
        <position position="55"/>
    </location>
</feature>
<feature type="domain" description="Response regulatory" evidence="2">
    <location>
        <begin position="4"/>
        <end position="115"/>
    </location>
</feature>
<protein>
    <submittedName>
        <fullName evidence="4">LytTR family DNA-binding domain-containing protein</fullName>
    </submittedName>
</protein>
<dbReference type="InterPro" id="IPR011006">
    <property type="entry name" value="CheY-like_superfamily"/>
</dbReference>
<dbReference type="RefSeq" id="WP_220640410.1">
    <property type="nucleotide sequence ID" value="NZ_CP080429.1"/>
</dbReference>